<protein>
    <submittedName>
        <fullName evidence="2">Uncharacterized protein</fullName>
    </submittedName>
</protein>
<evidence type="ECO:0000313" key="2">
    <source>
        <dbReference type="EMBL" id="KAL0062240.1"/>
    </source>
</evidence>
<evidence type="ECO:0000313" key="3">
    <source>
        <dbReference type="Proteomes" id="UP001437256"/>
    </source>
</evidence>
<organism evidence="2 3">
    <name type="scientific">Marasmius tenuissimus</name>
    <dbReference type="NCBI Taxonomy" id="585030"/>
    <lineage>
        <taxon>Eukaryota</taxon>
        <taxon>Fungi</taxon>
        <taxon>Dikarya</taxon>
        <taxon>Basidiomycota</taxon>
        <taxon>Agaricomycotina</taxon>
        <taxon>Agaricomycetes</taxon>
        <taxon>Agaricomycetidae</taxon>
        <taxon>Agaricales</taxon>
        <taxon>Marasmiineae</taxon>
        <taxon>Marasmiaceae</taxon>
        <taxon>Marasmius</taxon>
    </lineage>
</organism>
<accession>A0ABR2ZLW6</accession>
<gene>
    <name evidence="2" type="ORF">AAF712_010870</name>
</gene>
<sequence length="65" mass="6893">MAALMNYYDRLCELLKTAQGNVGVEDVTEPVGGVGGSGGHSRPKRKLESMAGSVAPPPPKKRVRK</sequence>
<feature type="region of interest" description="Disordered" evidence="1">
    <location>
        <begin position="25"/>
        <end position="65"/>
    </location>
</feature>
<dbReference type="EMBL" id="JBBXMP010000110">
    <property type="protein sequence ID" value="KAL0062240.1"/>
    <property type="molecule type" value="Genomic_DNA"/>
</dbReference>
<evidence type="ECO:0000256" key="1">
    <source>
        <dbReference type="SAM" id="MobiDB-lite"/>
    </source>
</evidence>
<name>A0ABR2ZLW6_9AGAR</name>
<proteinExistence type="predicted"/>
<reference evidence="2 3" key="1">
    <citation type="submission" date="2024-05" db="EMBL/GenBank/DDBJ databases">
        <title>A draft genome resource for the thread blight pathogen Marasmius tenuissimus strain MS-2.</title>
        <authorList>
            <person name="Yulfo-Soto G.E."/>
            <person name="Baruah I.K."/>
            <person name="Amoako-Attah I."/>
            <person name="Bukari Y."/>
            <person name="Meinhardt L.W."/>
            <person name="Bailey B.A."/>
            <person name="Cohen S.P."/>
        </authorList>
    </citation>
    <scope>NUCLEOTIDE SEQUENCE [LARGE SCALE GENOMIC DNA]</scope>
    <source>
        <strain evidence="2 3">MS-2</strain>
    </source>
</reference>
<dbReference type="Proteomes" id="UP001437256">
    <property type="component" value="Unassembled WGS sequence"/>
</dbReference>
<comment type="caution">
    <text evidence="2">The sequence shown here is derived from an EMBL/GenBank/DDBJ whole genome shotgun (WGS) entry which is preliminary data.</text>
</comment>
<keyword evidence="3" id="KW-1185">Reference proteome</keyword>